<accession>A0A2T7P0U8</accession>
<feature type="chain" id="PRO_5015446024" description="VCBS repeat-containing protein" evidence="2">
    <location>
        <begin position="20"/>
        <end position="392"/>
    </location>
</feature>
<protein>
    <recommendedName>
        <fullName evidence="5">VCBS repeat-containing protein</fullName>
    </recommendedName>
</protein>
<comment type="caution">
    <text evidence="3">The sequence shown here is derived from an EMBL/GenBank/DDBJ whole genome shotgun (WGS) entry which is preliminary data.</text>
</comment>
<dbReference type="EMBL" id="PZQS01000007">
    <property type="protein sequence ID" value="PVD27026.1"/>
    <property type="molecule type" value="Genomic_DNA"/>
</dbReference>
<sequence>MALTYLLMLTVGLLACAGAQTLKKLGQLRATHAAFTSLVDKEISSVAAEKYSLLIAAFNPVPLVHDSIYEVPAIGSHLADLPHAPVTEISRDVTWPNEVSKVPDEAFGKTTYAIAAGGFFVPLKDHGSLTLFDLALSPPTHHVLTDSNAAKWFYHRVQWKDMNGDGLLDIVTCRAEKPIVGSAQGQLVWFEHPKTNPLGQTWQAHVIGSGPDSMFTLASLPTADGKMDCIITAGFFSHSLNVYWTTDPQGRWVDTSKIQHRVIDNGIGQVFDVKVADVNHDGQLDLLVTNNAASNASLFAYTVPSDFRTGNFQRHLLAGGFRSRALGIGRGAPGSPLLVYPQPGQSNAKPVIILSGDDEGQAFLFRSSSSSPTDWNIKEPHSLTWEAERLAQ</sequence>
<dbReference type="OrthoDB" id="10022113at2759"/>
<keyword evidence="4" id="KW-1185">Reference proteome</keyword>
<organism evidence="3 4">
    <name type="scientific">Pomacea canaliculata</name>
    <name type="common">Golden apple snail</name>
    <dbReference type="NCBI Taxonomy" id="400727"/>
    <lineage>
        <taxon>Eukaryota</taxon>
        <taxon>Metazoa</taxon>
        <taxon>Spiralia</taxon>
        <taxon>Lophotrochozoa</taxon>
        <taxon>Mollusca</taxon>
        <taxon>Gastropoda</taxon>
        <taxon>Caenogastropoda</taxon>
        <taxon>Architaenioglossa</taxon>
        <taxon>Ampullarioidea</taxon>
        <taxon>Ampullariidae</taxon>
        <taxon>Pomacea</taxon>
    </lineage>
</organism>
<dbReference type="InterPro" id="IPR028994">
    <property type="entry name" value="Integrin_alpha_N"/>
</dbReference>
<dbReference type="InterPro" id="IPR013517">
    <property type="entry name" value="FG-GAP"/>
</dbReference>
<dbReference type="SUPFAM" id="SSF69318">
    <property type="entry name" value="Integrin alpha N-terminal domain"/>
    <property type="match status" value="1"/>
</dbReference>
<dbReference type="Proteomes" id="UP000245119">
    <property type="component" value="Linkage Group LG7"/>
</dbReference>
<dbReference type="Gene3D" id="2.130.10.130">
    <property type="entry name" value="Integrin alpha, N-terminal"/>
    <property type="match status" value="1"/>
</dbReference>
<evidence type="ECO:0008006" key="5">
    <source>
        <dbReference type="Google" id="ProtNLM"/>
    </source>
</evidence>
<dbReference type="AlphaFoldDB" id="A0A2T7P0U8"/>
<proteinExistence type="predicted"/>
<reference evidence="3 4" key="1">
    <citation type="submission" date="2018-04" db="EMBL/GenBank/DDBJ databases">
        <title>The genome of golden apple snail Pomacea canaliculata provides insight into stress tolerance and invasive adaptation.</title>
        <authorList>
            <person name="Liu C."/>
            <person name="Liu B."/>
            <person name="Ren Y."/>
            <person name="Zhang Y."/>
            <person name="Wang H."/>
            <person name="Li S."/>
            <person name="Jiang F."/>
            <person name="Yin L."/>
            <person name="Zhang G."/>
            <person name="Qian W."/>
            <person name="Fan W."/>
        </authorList>
    </citation>
    <scope>NUCLEOTIDE SEQUENCE [LARGE SCALE GENOMIC DNA]</scope>
    <source>
        <strain evidence="3">SZHN2017</strain>
        <tissue evidence="3">Muscle</tissue>
    </source>
</reference>
<gene>
    <name evidence="3" type="ORF">C0Q70_12176</name>
</gene>
<evidence type="ECO:0000256" key="1">
    <source>
        <dbReference type="ARBA" id="ARBA00022729"/>
    </source>
</evidence>
<feature type="signal peptide" evidence="2">
    <location>
        <begin position="1"/>
        <end position="19"/>
    </location>
</feature>
<name>A0A2T7P0U8_POMCA</name>
<evidence type="ECO:0000313" key="3">
    <source>
        <dbReference type="EMBL" id="PVD27026.1"/>
    </source>
</evidence>
<keyword evidence="1 2" id="KW-0732">Signal</keyword>
<dbReference type="PANTHER" id="PTHR35836">
    <property type="entry name" value="VCBS REPEAT-CONTAINING PROTEIN"/>
    <property type="match status" value="1"/>
</dbReference>
<evidence type="ECO:0000313" key="4">
    <source>
        <dbReference type="Proteomes" id="UP000245119"/>
    </source>
</evidence>
<dbReference type="PANTHER" id="PTHR35836:SF1">
    <property type="entry name" value="VCBS REPEAT-CONTAINING PROTEIN"/>
    <property type="match status" value="1"/>
</dbReference>
<dbReference type="Pfam" id="PF13517">
    <property type="entry name" value="FG-GAP_3"/>
    <property type="match status" value="1"/>
</dbReference>
<evidence type="ECO:0000256" key="2">
    <source>
        <dbReference type="SAM" id="SignalP"/>
    </source>
</evidence>